<dbReference type="GeneID" id="10505059"/>
<dbReference type="eggNOG" id="ENOG502QTWG">
    <property type="taxonomic scope" value="Eukaryota"/>
</dbReference>
<dbReference type="InParanoid" id="F1A250"/>
<gene>
    <name evidence="2" type="ORF">DICPUDRAFT_42465</name>
</gene>
<proteinExistence type="predicted"/>
<feature type="domain" description="DUF1990" evidence="1">
    <location>
        <begin position="35"/>
        <end position="200"/>
    </location>
</feature>
<organism evidence="2 3">
    <name type="scientific">Dictyostelium purpureum</name>
    <name type="common">Slime mold</name>
    <dbReference type="NCBI Taxonomy" id="5786"/>
    <lineage>
        <taxon>Eukaryota</taxon>
        <taxon>Amoebozoa</taxon>
        <taxon>Evosea</taxon>
        <taxon>Eumycetozoa</taxon>
        <taxon>Dictyostelia</taxon>
        <taxon>Dictyosteliales</taxon>
        <taxon>Dictyosteliaceae</taxon>
        <taxon>Dictyostelium</taxon>
    </lineage>
</organism>
<dbReference type="KEGG" id="dpp:DICPUDRAFT_42465"/>
<dbReference type="AlphaFoldDB" id="F1A250"/>
<name>F1A250_DICPU</name>
<evidence type="ECO:0000313" key="2">
    <source>
        <dbReference type="EMBL" id="EGC29730.1"/>
    </source>
</evidence>
<sequence>MFSIRRPSESDIKQYISDRREEQFQYSNLYGTQDYAEKHEYELDPKYSQFDVDQVKVKLGTGQECFQKAVEALKKWKQFDLGWVHLYFNNTPIAVGETVGVLSRQFGFWILSFCRINFVYDGSQEDGSVKYGFSYGTLKDHVERGEERFVIEWVRDPDSSLDKGDVYFEMLSFSEPNYWLSQLGYPVTRYFQSRFSIDACNSMLRSVGAPGVVKNI</sequence>
<dbReference type="Proteomes" id="UP000001064">
    <property type="component" value="Unassembled WGS sequence"/>
</dbReference>
<reference evidence="3" key="1">
    <citation type="journal article" date="2011" name="Genome Biol.">
        <title>Comparative genomics of the social amoebae Dictyostelium discoideum and Dictyostelium purpureum.</title>
        <authorList>
            <consortium name="US DOE Joint Genome Institute (JGI-PGF)"/>
            <person name="Sucgang R."/>
            <person name="Kuo A."/>
            <person name="Tian X."/>
            <person name="Salerno W."/>
            <person name="Parikh A."/>
            <person name="Feasley C.L."/>
            <person name="Dalin E."/>
            <person name="Tu H."/>
            <person name="Huang E."/>
            <person name="Barry K."/>
            <person name="Lindquist E."/>
            <person name="Shapiro H."/>
            <person name="Bruce D."/>
            <person name="Schmutz J."/>
            <person name="Salamov A."/>
            <person name="Fey P."/>
            <person name="Gaudet P."/>
            <person name="Anjard C."/>
            <person name="Babu M.M."/>
            <person name="Basu S."/>
            <person name="Bushmanova Y."/>
            <person name="van der Wel H."/>
            <person name="Katoh-Kurasawa M."/>
            <person name="Dinh C."/>
            <person name="Coutinho P.M."/>
            <person name="Saito T."/>
            <person name="Elias M."/>
            <person name="Schaap P."/>
            <person name="Kay R.R."/>
            <person name="Henrissat B."/>
            <person name="Eichinger L."/>
            <person name="Rivero F."/>
            <person name="Putnam N.H."/>
            <person name="West C.M."/>
            <person name="Loomis W.F."/>
            <person name="Chisholm R.L."/>
            <person name="Shaulsky G."/>
            <person name="Strassmann J.E."/>
            <person name="Queller D.C."/>
            <person name="Kuspa A."/>
            <person name="Grigoriev I.V."/>
        </authorList>
    </citation>
    <scope>NUCLEOTIDE SEQUENCE [LARGE SCALE GENOMIC DNA]</scope>
    <source>
        <strain evidence="3">QSDP1</strain>
    </source>
</reference>
<dbReference type="InterPro" id="IPR018960">
    <property type="entry name" value="DUF1990"/>
</dbReference>
<dbReference type="PANTHER" id="PTHR34202:SF1">
    <property type="entry name" value="UPF0548 PROTEIN"/>
    <property type="match status" value="1"/>
</dbReference>
<dbReference type="RefSeq" id="XP_003293741.1">
    <property type="nucleotide sequence ID" value="XM_003293693.1"/>
</dbReference>
<dbReference type="FunCoup" id="F1A250">
    <property type="interactions" value="1"/>
</dbReference>
<dbReference type="OrthoDB" id="46304at2759"/>
<dbReference type="Pfam" id="PF09348">
    <property type="entry name" value="DUF1990"/>
    <property type="match status" value="1"/>
</dbReference>
<dbReference type="OMA" id="CVKEFFP"/>
<evidence type="ECO:0000259" key="1">
    <source>
        <dbReference type="Pfam" id="PF09348"/>
    </source>
</evidence>
<evidence type="ECO:0000313" key="3">
    <source>
        <dbReference type="Proteomes" id="UP000001064"/>
    </source>
</evidence>
<accession>F1A250</accession>
<protein>
    <recommendedName>
        <fullName evidence="1">DUF1990 domain-containing protein</fullName>
    </recommendedName>
</protein>
<dbReference type="EMBL" id="GL871397">
    <property type="protein sequence ID" value="EGC29730.1"/>
    <property type="molecule type" value="Genomic_DNA"/>
</dbReference>
<dbReference type="PANTHER" id="PTHR34202">
    <property type="entry name" value="UPF0548 PROTEIN"/>
    <property type="match status" value="1"/>
</dbReference>
<dbReference type="VEuPathDB" id="AmoebaDB:DICPUDRAFT_42465"/>
<keyword evidence="3" id="KW-1185">Reference proteome</keyword>